<evidence type="ECO:0000313" key="10">
    <source>
        <dbReference type="Proteomes" id="UP000281962"/>
    </source>
</evidence>
<gene>
    <name evidence="9" type="ORF">DRJ21_01965</name>
</gene>
<organism evidence="9 10">
    <name type="scientific">Thermoproteota archaeon</name>
    <dbReference type="NCBI Taxonomy" id="2056631"/>
    <lineage>
        <taxon>Archaea</taxon>
        <taxon>Thermoproteota</taxon>
    </lineage>
</organism>
<dbReference type="InterPro" id="IPR008158">
    <property type="entry name" value="Translocase_Sec61-g"/>
</dbReference>
<dbReference type="Gene3D" id="1.20.5.820">
    <property type="entry name" value="Preprotein translocase SecE subunit"/>
    <property type="match status" value="1"/>
</dbReference>
<dbReference type="GO" id="GO:0008320">
    <property type="term" value="F:protein transmembrane transporter activity"/>
    <property type="evidence" value="ECO:0007669"/>
    <property type="project" value="InterPro"/>
</dbReference>
<keyword evidence="2 8" id="KW-0812">Transmembrane</keyword>
<evidence type="ECO:0000256" key="5">
    <source>
        <dbReference type="ARBA" id="ARBA00023010"/>
    </source>
</evidence>
<feature type="transmembrane region" description="Helical" evidence="8">
    <location>
        <begin position="28"/>
        <end position="52"/>
    </location>
</feature>
<dbReference type="InterPro" id="IPR023391">
    <property type="entry name" value="Prot_translocase_SecE_dom_sf"/>
</dbReference>
<comment type="caution">
    <text evidence="9">The sequence shown here is derived from an EMBL/GenBank/DDBJ whole genome shotgun (WGS) entry which is preliminary data.</text>
</comment>
<keyword evidence="6 8" id="KW-0472">Membrane</keyword>
<evidence type="ECO:0000256" key="7">
    <source>
        <dbReference type="ARBA" id="ARBA00037847"/>
    </source>
</evidence>
<dbReference type="EMBL" id="QMQY01000073">
    <property type="protein sequence ID" value="RLE50080.1"/>
    <property type="molecule type" value="Genomic_DNA"/>
</dbReference>
<comment type="subcellular location">
    <subcellularLocation>
        <location evidence="7">Endomembrane system</location>
        <topology evidence="7">Single-pass membrane protein</topology>
    </subcellularLocation>
</comment>
<evidence type="ECO:0000256" key="2">
    <source>
        <dbReference type="ARBA" id="ARBA00022692"/>
    </source>
</evidence>
<evidence type="ECO:0000256" key="3">
    <source>
        <dbReference type="ARBA" id="ARBA00022927"/>
    </source>
</evidence>
<keyword evidence="1" id="KW-0813">Transport</keyword>
<evidence type="ECO:0000256" key="6">
    <source>
        <dbReference type="ARBA" id="ARBA00023136"/>
    </source>
</evidence>
<name>A0A497ETP8_9CREN</name>
<evidence type="ECO:0000313" key="9">
    <source>
        <dbReference type="EMBL" id="RLE50080.1"/>
    </source>
</evidence>
<protein>
    <submittedName>
        <fullName evidence="9">Protein translocase SEC61 complex subunit gamma</fullName>
    </submittedName>
</protein>
<dbReference type="SUPFAM" id="SSF103456">
    <property type="entry name" value="Preprotein translocase SecE subunit"/>
    <property type="match status" value="1"/>
</dbReference>
<reference evidence="9 10" key="1">
    <citation type="submission" date="2018-06" db="EMBL/GenBank/DDBJ databases">
        <title>Extensive metabolic versatility and redundancy in microbially diverse, dynamic hydrothermal sediments.</title>
        <authorList>
            <person name="Dombrowski N."/>
            <person name="Teske A."/>
            <person name="Baker B.J."/>
        </authorList>
    </citation>
    <scope>NUCLEOTIDE SEQUENCE [LARGE SCALE GENOMIC DNA]</scope>
    <source>
        <strain evidence="9">B30_G17</strain>
    </source>
</reference>
<keyword evidence="4 8" id="KW-1133">Transmembrane helix</keyword>
<accession>A0A497ETP8</accession>
<dbReference type="NCBIfam" id="TIGR00327">
    <property type="entry name" value="secE_euk_arch"/>
    <property type="match status" value="1"/>
</dbReference>
<dbReference type="GO" id="GO:0016020">
    <property type="term" value="C:membrane"/>
    <property type="evidence" value="ECO:0007669"/>
    <property type="project" value="InterPro"/>
</dbReference>
<sequence length="61" mass="6980">MEGNNLSNFMESIRRIVRLSRKPSKEEFWLSLKICLLGLLILGSYAFIIQLMSTVIQALPP</sequence>
<dbReference type="Proteomes" id="UP000281962">
    <property type="component" value="Unassembled WGS sequence"/>
</dbReference>
<proteinExistence type="predicted"/>
<dbReference type="InterPro" id="IPR001901">
    <property type="entry name" value="Translocase_SecE/Sec61-g"/>
</dbReference>
<evidence type="ECO:0000256" key="8">
    <source>
        <dbReference type="SAM" id="Phobius"/>
    </source>
</evidence>
<dbReference type="AlphaFoldDB" id="A0A497ETP8"/>
<evidence type="ECO:0000256" key="1">
    <source>
        <dbReference type="ARBA" id="ARBA00022448"/>
    </source>
</evidence>
<evidence type="ECO:0000256" key="4">
    <source>
        <dbReference type="ARBA" id="ARBA00022989"/>
    </source>
</evidence>
<keyword evidence="3" id="KW-0653">Protein transport</keyword>
<keyword evidence="5" id="KW-0811">Translocation</keyword>
<dbReference type="Pfam" id="PF00584">
    <property type="entry name" value="SecE"/>
    <property type="match status" value="1"/>
</dbReference>